<dbReference type="Proteomes" id="UP000075515">
    <property type="component" value="Unassembled WGS sequence"/>
</dbReference>
<name>A0A150RUX5_SORCE</name>
<organism evidence="1 2">
    <name type="scientific">Sorangium cellulosum</name>
    <name type="common">Polyangium cellulosum</name>
    <dbReference type="NCBI Taxonomy" id="56"/>
    <lineage>
        <taxon>Bacteria</taxon>
        <taxon>Pseudomonadati</taxon>
        <taxon>Myxococcota</taxon>
        <taxon>Polyangia</taxon>
        <taxon>Polyangiales</taxon>
        <taxon>Polyangiaceae</taxon>
        <taxon>Sorangium</taxon>
    </lineage>
</organism>
<sequence length="191" mass="19722">WTYAGTSIGVTTLVADPGHAIAWALFQPFRKDGTLGPARPLPTPFDLGDAPRPCSAAERAATARHEAPLFLGSEALFPGTRHPVVVTDAAGPSGAPEVMVLLTASTVLHGTPSAPCVAGWDARAIGRAPLSAILPGDLAQSWLFRAAAGSSGATGTAIELRRMACRFEPGAKVPEAVWSEPALDGSPRPER</sequence>
<dbReference type="AlphaFoldDB" id="A0A150RUX5"/>
<dbReference type="EMBL" id="JEMC01003027">
    <property type="protein sequence ID" value="KYF84034.1"/>
    <property type="molecule type" value="Genomic_DNA"/>
</dbReference>
<accession>A0A150RUX5</accession>
<evidence type="ECO:0000313" key="2">
    <source>
        <dbReference type="Proteomes" id="UP000075515"/>
    </source>
</evidence>
<evidence type="ECO:0000313" key="1">
    <source>
        <dbReference type="EMBL" id="KYF84034.1"/>
    </source>
</evidence>
<comment type="caution">
    <text evidence="1">The sequence shown here is derived from an EMBL/GenBank/DDBJ whole genome shotgun (WGS) entry which is preliminary data.</text>
</comment>
<proteinExistence type="predicted"/>
<feature type="non-terminal residue" evidence="1">
    <location>
        <position position="1"/>
    </location>
</feature>
<reference evidence="1 2" key="1">
    <citation type="submission" date="2014-02" db="EMBL/GenBank/DDBJ databases">
        <title>The small core and large imbalanced accessory genome model reveals a collaborative survival strategy of Sorangium cellulosum strains in nature.</title>
        <authorList>
            <person name="Han K."/>
            <person name="Peng R."/>
            <person name="Blom J."/>
            <person name="Li Y.-Z."/>
        </authorList>
    </citation>
    <scope>NUCLEOTIDE SEQUENCE [LARGE SCALE GENOMIC DNA]</scope>
    <source>
        <strain evidence="1 2">So0149</strain>
    </source>
</reference>
<gene>
    <name evidence="1" type="ORF">BE18_00520</name>
</gene>
<protein>
    <submittedName>
        <fullName evidence="1">Uncharacterized protein</fullName>
    </submittedName>
</protein>